<dbReference type="InterPro" id="IPR029039">
    <property type="entry name" value="Flavoprotein-like_sf"/>
</dbReference>
<comment type="caution">
    <text evidence="4">The sequence shown here is derived from an EMBL/GenBank/DDBJ whole genome shotgun (WGS) entry which is preliminary data.</text>
</comment>
<evidence type="ECO:0000313" key="4">
    <source>
        <dbReference type="EMBL" id="MEQ2439407.1"/>
    </source>
</evidence>
<dbReference type="InterPro" id="IPR005025">
    <property type="entry name" value="FMN_Rdtase-like_dom"/>
</dbReference>
<feature type="domain" description="NADPH-dependent FMN reductase-like" evidence="3">
    <location>
        <begin position="4"/>
        <end position="107"/>
    </location>
</feature>
<dbReference type="Pfam" id="PF03358">
    <property type="entry name" value="FMN_red"/>
    <property type="match status" value="1"/>
</dbReference>
<dbReference type="PANTHER" id="PTHR43278:SF2">
    <property type="entry name" value="IRON-SULFUR FLAVOPROTEIN"/>
    <property type="match status" value="1"/>
</dbReference>
<evidence type="ECO:0000256" key="2">
    <source>
        <dbReference type="ARBA" id="ARBA00022643"/>
    </source>
</evidence>
<evidence type="ECO:0000313" key="5">
    <source>
        <dbReference type="Proteomes" id="UP001489509"/>
    </source>
</evidence>
<proteinExistence type="predicted"/>
<dbReference type="PANTHER" id="PTHR43278">
    <property type="entry name" value="NAD(P)H-DEPENDENT FMN-CONTAINING OXIDOREDUCTASE YWQN-RELATED"/>
    <property type="match status" value="1"/>
</dbReference>
<gene>
    <name evidence="4" type="ORF">WMO26_01045</name>
</gene>
<reference evidence="4 5" key="1">
    <citation type="submission" date="2024-03" db="EMBL/GenBank/DDBJ databases">
        <title>Human intestinal bacterial collection.</title>
        <authorList>
            <person name="Pauvert C."/>
            <person name="Hitch T.C.A."/>
            <person name="Clavel T."/>
        </authorList>
    </citation>
    <scope>NUCLEOTIDE SEQUENCE [LARGE SCALE GENOMIC DNA]</scope>
    <source>
        <strain evidence="4 5">CLA-JM-H44</strain>
    </source>
</reference>
<dbReference type="EMBL" id="JBBMFD010000001">
    <property type="protein sequence ID" value="MEQ2439407.1"/>
    <property type="molecule type" value="Genomic_DNA"/>
</dbReference>
<keyword evidence="2" id="KW-0288">FMN</keyword>
<dbReference type="Proteomes" id="UP001489509">
    <property type="component" value="Unassembled WGS sequence"/>
</dbReference>
<sequence length="180" mass="19482">MSKKVLILSTSLRNKSNSQTLAEAFAEGALAAGNQVELVSLKDKSIAFCKGCLACQKTGKCVIQDDALAITEKMKDAQAIAWATPIYYYEMSGQMKTLIDRANSLYPTDYAFRDIYLLSAAAEEEEGVDEGAIHGLNGWIACYERARLAGTVFAGGVNEAGEIREHPAIKKAFEMGKSIS</sequence>
<dbReference type="RefSeq" id="WP_349217683.1">
    <property type="nucleotide sequence ID" value="NZ_JBBMFD010000001.1"/>
</dbReference>
<dbReference type="InterPro" id="IPR051796">
    <property type="entry name" value="ISF_SsuE-like"/>
</dbReference>
<evidence type="ECO:0000256" key="1">
    <source>
        <dbReference type="ARBA" id="ARBA00022630"/>
    </source>
</evidence>
<keyword evidence="1" id="KW-0285">Flavoprotein</keyword>
<dbReference type="Gene3D" id="3.40.50.360">
    <property type="match status" value="1"/>
</dbReference>
<keyword evidence="5" id="KW-1185">Reference proteome</keyword>
<protein>
    <submittedName>
        <fullName evidence="4">Flavodoxin family protein</fullName>
    </submittedName>
</protein>
<name>A0ABV1DWI2_9FIRM</name>
<organism evidence="4 5">
    <name type="scientific">Solibaculum intestinale</name>
    <dbReference type="NCBI Taxonomy" id="3133165"/>
    <lineage>
        <taxon>Bacteria</taxon>
        <taxon>Bacillati</taxon>
        <taxon>Bacillota</taxon>
        <taxon>Clostridia</taxon>
        <taxon>Eubacteriales</taxon>
        <taxon>Oscillospiraceae</taxon>
        <taxon>Solibaculum</taxon>
    </lineage>
</organism>
<evidence type="ECO:0000259" key="3">
    <source>
        <dbReference type="Pfam" id="PF03358"/>
    </source>
</evidence>
<accession>A0ABV1DWI2</accession>
<dbReference type="SUPFAM" id="SSF52218">
    <property type="entry name" value="Flavoproteins"/>
    <property type="match status" value="1"/>
</dbReference>